<reference evidence="7 8" key="1">
    <citation type="submission" date="2020-08" db="EMBL/GenBank/DDBJ databases">
        <title>Genomic Encyclopedia of Type Strains, Phase IV (KMG-IV): sequencing the most valuable type-strain genomes for metagenomic binning, comparative biology and taxonomic classification.</title>
        <authorList>
            <person name="Goeker M."/>
        </authorList>
    </citation>
    <scope>NUCLEOTIDE SEQUENCE [LARGE SCALE GENOMIC DNA]</scope>
    <source>
        <strain evidence="7 8">DSM 14925</strain>
    </source>
</reference>
<dbReference type="EMBL" id="JACHHV010000014">
    <property type="protein sequence ID" value="MBB5888104.1"/>
    <property type="molecule type" value="Genomic_DNA"/>
</dbReference>
<dbReference type="InterPro" id="IPR006224">
    <property type="entry name" value="PsdUridine_synth_RluA-like_CS"/>
</dbReference>
<dbReference type="InterPro" id="IPR006225">
    <property type="entry name" value="PsdUridine_synth_RluC/D"/>
</dbReference>
<dbReference type="InterPro" id="IPR006145">
    <property type="entry name" value="PsdUridine_synth_RsuA/RluA"/>
</dbReference>
<dbReference type="InterPro" id="IPR050188">
    <property type="entry name" value="RluA_PseudoU_synthase"/>
</dbReference>
<evidence type="ECO:0000259" key="6">
    <source>
        <dbReference type="Pfam" id="PF00849"/>
    </source>
</evidence>
<comment type="caution">
    <text evidence="7">The sequence shown here is derived from an EMBL/GenBank/DDBJ whole genome shotgun (WGS) entry which is preliminary data.</text>
</comment>
<evidence type="ECO:0000256" key="2">
    <source>
        <dbReference type="ARBA" id="ARBA00010876"/>
    </source>
</evidence>
<evidence type="ECO:0000256" key="4">
    <source>
        <dbReference type="PROSITE-ProRule" id="PRU00182"/>
    </source>
</evidence>
<feature type="domain" description="Pseudouridine synthase RsuA/RluA-like" evidence="6">
    <location>
        <begin position="85"/>
        <end position="239"/>
    </location>
</feature>
<keyword evidence="5 7" id="KW-0413">Isomerase</keyword>
<evidence type="ECO:0000256" key="1">
    <source>
        <dbReference type="ARBA" id="ARBA00000073"/>
    </source>
</evidence>
<evidence type="ECO:0000256" key="3">
    <source>
        <dbReference type="PIRSR" id="PIRSR606225-1"/>
    </source>
</evidence>
<dbReference type="Pfam" id="PF00849">
    <property type="entry name" value="PseudoU_synth_2"/>
    <property type="match status" value="1"/>
</dbReference>
<accession>A0A841C6Y6</accession>
<name>A0A841C6Y6_9LACT</name>
<dbReference type="PANTHER" id="PTHR21600:SF35">
    <property type="entry name" value="PSEUDOURIDINE SYNTHASE"/>
    <property type="match status" value="1"/>
</dbReference>
<dbReference type="GO" id="GO:0140098">
    <property type="term" value="F:catalytic activity, acting on RNA"/>
    <property type="evidence" value="ECO:0007669"/>
    <property type="project" value="UniProtKB-ARBA"/>
</dbReference>
<dbReference type="SUPFAM" id="SSF55120">
    <property type="entry name" value="Pseudouridine synthase"/>
    <property type="match status" value="1"/>
</dbReference>
<dbReference type="RefSeq" id="WP_183539841.1">
    <property type="nucleotide sequence ID" value="NZ_DASWOY010000021.1"/>
</dbReference>
<comment type="catalytic activity">
    <reaction evidence="1 5">
        <text>a uridine in RNA = a pseudouridine in RNA</text>
        <dbReference type="Rhea" id="RHEA:48348"/>
        <dbReference type="Rhea" id="RHEA-COMP:12068"/>
        <dbReference type="Rhea" id="RHEA-COMP:12069"/>
        <dbReference type="ChEBI" id="CHEBI:65314"/>
        <dbReference type="ChEBI" id="CHEBI:65315"/>
    </reaction>
</comment>
<keyword evidence="8" id="KW-1185">Reference proteome</keyword>
<keyword evidence="4" id="KW-0694">RNA-binding</keyword>
<protein>
    <recommendedName>
        <fullName evidence="5">Pseudouridine synthase</fullName>
        <ecNumber evidence="5">5.4.99.-</ecNumber>
    </recommendedName>
</protein>
<dbReference type="CDD" id="cd02869">
    <property type="entry name" value="PseudoU_synth_RluA_like"/>
    <property type="match status" value="1"/>
</dbReference>
<dbReference type="GO" id="GO:0000455">
    <property type="term" value="P:enzyme-directed rRNA pseudouridine synthesis"/>
    <property type="evidence" value="ECO:0007669"/>
    <property type="project" value="TreeGrafter"/>
</dbReference>
<dbReference type="PROSITE" id="PS01129">
    <property type="entry name" value="PSI_RLU"/>
    <property type="match status" value="1"/>
</dbReference>
<dbReference type="Proteomes" id="UP000562464">
    <property type="component" value="Unassembled WGS sequence"/>
</dbReference>
<sequence length="300" mass="34046">MEFTYHADIENQKVKFFLKRHHVSKRLLSKIKFNGGEILVNGKEENAVFRVKVGDIVKIITPDEPVNDELIAEETDLKILYEDEDYLLINKPYGIPSITGLKAPTGSMCNYVAGYFISHGYPNKTVHLATRLDRDTSGIMIFAKHSFAHSILKTQNSDFTKKYYAIVKWDENLAESGVIDAPIGRAEGSIIERRVRFDGLLEAKSAKTSYQLIMVKNGLALLDVTLHTGRTHQIRVHLAYIGYPLLGDDLYGGDTHKIQRQALHCHYVRFDNHFRENLIEVDCGLPEDLICLLESGIKEI</sequence>
<dbReference type="PANTHER" id="PTHR21600">
    <property type="entry name" value="MITOCHONDRIAL RNA PSEUDOURIDINE SYNTHASE"/>
    <property type="match status" value="1"/>
</dbReference>
<proteinExistence type="inferred from homology"/>
<dbReference type="GO" id="GO:0009982">
    <property type="term" value="F:pseudouridine synthase activity"/>
    <property type="evidence" value="ECO:0007669"/>
    <property type="project" value="InterPro"/>
</dbReference>
<evidence type="ECO:0000313" key="8">
    <source>
        <dbReference type="Proteomes" id="UP000562464"/>
    </source>
</evidence>
<dbReference type="InterPro" id="IPR020103">
    <property type="entry name" value="PsdUridine_synth_cat_dom_sf"/>
</dbReference>
<evidence type="ECO:0000313" key="7">
    <source>
        <dbReference type="EMBL" id="MBB5888104.1"/>
    </source>
</evidence>
<dbReference type="AlphaFoldDB" id="A0A841C6Y6"/>
<feature type="active site" evidence="3">
    <location>
        <position position="133"/>
    </location>
</feature>
<dbReference type="EC" id="5.4.99.-" evidence="5"/>
<gene>
    <name evidence="7" type="ORF">HNQ37_000995</name>
</gene>
<dbReference type="GO" id="GO:0003723">
    <property type="term" value="F:RNA binding"/>
    <property type="evidence" value="ECO:0007669"/>
    <property type="project" value="UniProtKB-KW"/>
</dbReference>
<comment type="function">
    <text evidence="5">Responsible for synthesis of pseudouridine from uracil.</text>
</comment>
<organism evidence="7 8">
    <name type="scientific">Lactovum miscens</name>
    <dbReference type="NCBI Taxonomy" id="190387"/>
    <lineage>
        <taxon>Bacteria</taxon>
        <taxon>Bacillati</taxon>
        <taxon>Bacillota</taxon>
        <taxon>Bacilli</taxon>
        <taxon>Lactobacillales</taxon>
        <taxon>Streptococcaceae</taxon>
        <taxon>Lactovum</taxon>
    </lineage>
</organism>
<dbReference type="PROSITE" id="PS50889">
    <property type="entry name" value="S4"/>
    <property type="match status" value="1"/>
</dbReference>
<comment type="similarity">
    <text evidence="2 5">Belongs to the pseudouridine synthase RluA family.</text>
</comment>
<dbReference type="NCBIfam" id="TIGR00005">
    <property type="entry name" value="rluA_subfam"/>
    <property type="match status" value="1"/>
</dbReference>
<dbReference type="Gene3D" id="3.30.2350.10">
    <property type="entry name" value="Pseudouridine synthase"/>
    <property type="match status" value="1"/>
</dbReference>
<evidence type="ECO:0000256" key="5">
    <source>
        <dbReference type="RuleBase" id="RU362028"/>
    </source>
</evidence>